<gene>
    <name evidence="3" type="ORF">B0T24DRAFT_599583</name>
</gene>
<evidence type="ECO:0000259" key="2">
    <source>
        <dbReference type="Pfam" id="PF22893"/>
    </source>
</evidence>
<protein>
    <recommendedName>
        <fullName evidence="2">Ubiquitin-like domain-containing protein</fullName>
    </recommendedName>
</protein>
<accession>A0AAE0JTK8</accession>
<evidence type="ECO:0000313" key="4">
    <source>
        <dbReference type="Proteomes" id="UP001287356"/>
    </source>
</evidence>
<keyword evidence="4" id="KW-1185">Reference proteome</keyword>
<dbReference type="PANTHER" id="PTHR38886:SF1">
    <property type="entry name" value="NACHT-NTPASE AND P-LOOP NTPASES N-TERMINAL DOMAIN-CONTAINING PROTEIN"/>
    <property type="match status" value="1"/>
</dbReference>
<reference evidence="3" key="1">
    <citation type="journal article" date="2023" name="Mol. Phylogenet. Evol.">
        <title>Genome-scale phylogeny and comparative genomics of the fungal order Sordariales.</title>
        <authorList>
            <person name="Hensen N."/>
            <person name="Bonometti L."/>
            <person name="Westerberg I."/>
            <person name="Brannstrom I.O."/>
            <person name="Guillou S."/>
            <person name="Cros-Aarteil S."/>
            <person name="Calhoun S."/>
            <person name="Haridas S."/>
            <person name="Kuo A."/>
            <person name="Mondo S."/>
            <person name="Pangilinan J."/>
            <person name="Riley R."/>
            <person name="LaButti K."/>
            <person name="Andreopoulos B."/>
            <person name="Lipzen A."/>
            <person name="Chen C."/>
            <person name="Yan M."/>
            <person name="Daum C."/>
            <person name="Ng V."/>
            <person name="Clum A."/>
            <person name="Steindorff A."/>
            <person name="Ohm R.A."/>
            <person name="Martin F."/>
            <person name="Silar P."/>
            <person name="Natvig D.O."/>
            <person name="Lalanne C."/>
            <person name="Gautier V."/>
            <person name="Ament-Velasquez S.L."/>
            <person name="Kruys A."/>
            <person name="Hutchinson M.I."/>
            <person name="Powell A.J."/>
            <person name="Barry K."/>
            <person name="Miller A.N."/>
            <person name="Grigoriev I.V."/>
            <person name="Debuchy R."/>
            <person name="Gladieux P."/>
            <person name="Hiltunen Thoren M."/>
            <person name="Johannesson H."/>
        </authorList>
    </citation>
    <scope>NUCLEOTIDE SEQUENCE</scope>
    <source>
        <strain evidence="3">CBS 958.72</strain>
    </source>
</reference>
<feature type="domain" description="Ubiquitin-like" evidence="2">
    <location>
        <begin position="219"/>
        <end position="298"/>
    </location>
</feature>
<comment type="caution">
    <text evidence="3">The sequence shown here is derived from an EMBL/GenBank/DDBJ whole genome shotgun (WGS) entry which is preliminary data.</text>
</comment>
<evidence type="ECO:0000256" key="1">
    <source>
        <dbReference type="SAM" id="MobiDB-lite"/>
    </source>
</evidence>
<dbReference type="Pfam" id="PF22893">
    <property type="entry name" value="ULD_2"/>
    <property type="match status" value="1"/>
</dbReference>
<evidence type="ECO:0000313" key="3">
    <source>
        <dbReference type="EMBL" id="KAK3361242.1"/>
    </source>
</evidence>
<proteinExistence type="predicted"/>
<reference evidence="3" key="2">
    <citation type="submission" date="2023-06" db="EMBL/GenBank/DDBJ databases">
        <authorList>
            <consortium name="Lawrence Berkeley National Laboratory"/>
            <person name="Haridas S."/>
            <person name="Hensen N."/>
            <person name="Bonometti L."/>
            <person name="Westerberg I."/>
            <person name="Brannstrom I.O."/>
            <person name="Guillou S."/>
            <person name="Cros-Aarteil S."/>
            <person name="Calhoun S."/>
            <person name="Kuo A."/>
            <person name="Mondo S."/>
            <person name="Pangilinan J."/>
            <person name="Riley R."/>
            <person name="Labutti K."/>
            <person name="Andreopoulos B."/>
            <person name="Lipzen A."/>
            <person name="Chen C."/>
            <person name="Yanf M."/>
            <person name="Daum C."/>
            <person name="Ng V."/>
            <person name="Clum A."/>
            <person name="Steindorff A."/>
            <person name="Ohm R."/>
            <person name="Martin F."/>
            <person name="Silar P."/>
            <person name="Natvig D."/>
            <person name="Lalanne C."/>
            <person name="Gautier V."/>
            <person name="Ament-Velasquez S.L."/>
            <person name="Kruys A."/>
            <person name="Hutchinson M.I."/>
            <person name="Powell A.J."/>
            <person name="Barry K."/>
            <person name="Miller A.N."/>
            <person name="Grigoriev I.V."/>
            <person name="Debuchy R."/>
            <person name="Gladieux P."/>
            <person name="Thoren M.H."/>
            <person name="Johannesson H."/>
        </authorList>
    </citation>
    <scope>NUCLEOTIDE SEQUENCE</scope>
    <source>
        <strain evidence="3">CBS 958.72</strain>
    </source>
</reference>
<name>A0AAE0JTK8_9PEZI</name>
<feature type="region of interest" description="Disordered" evidence="1">
    <location>
        <begin position="347"/>
        <end position="404"/>
    </location>
</feature>
<dbReference type="InterPro" id="IPR054464">
    <property type="entry name" value="ULD_fung"/>
</dbReference>
<dbReference type="PANTHER" id="PTHR38886">
    <property type="entry name" value="SESA DOMAIN-CONTAINING PROTEIN"/>
    <property type="match status" value="1"/>
</dbReference>
<sequence>MELGLTFGAEYRDLVESLNLLDQTLREVDLIFRGAGPLAPVLGTEGADIQALSIRTAERIRQCLDGFRQKIHKYGPSLAQAGSGNSAKDAMRKIQWRLESKDIEKFRGEVMGFTMSLKMLLEITTIRMVQRNHDSVNQKLSSLEGQSHAALQENRRFQTSVSWIGRTILSGLGYVAQLGIELKSATTQAISMLFTLAGEVSSIRAALSRLERPLNGEHEHFLLEDPTGRLFPVYLKTVTSWDGFECLLADRFKGKKGARRISRKRYVLKERATHRKLDRSKDWDTAFLPYQRVDMSRLCREFSATRSGTTLLSSCPRCFMVNSSDSSDSELQCQNCNMHYQRVVELDDEDKKESTAVNPGKESRNSRTPPLSRLTHRTKSKANAMTDTGRIMKSNSSDSDDSDEEDVSGFLRVILVNSRASTSRMWISF</sequence>
<dbReference type="EMBL" id="JAULSN010000012">
    <property type="protein sequence ID" value="KAK3361242.1"/>
    <property type="molecule type" value="Genomic_DNA"/>
</dbReference>
<dbReference type="AlphaFoldDB" id="A0AAE0JTK8"/>
<dbReference type="Proteomes" id="UP001287356">
    <property type="component" value="Unassembled WGS sequence"/>
</dbReference>
<organism evidence="3 4">
    <name type="scientific">Lasiosphaeria ovina</name>
    <dbReference type="NCBI Taxonomy" id="92902"/>
    <lineage>
        <taxon>Eukaryota</taxon>
        <taxon>Fungi</taxon>
        <taxon>Dikarya</taxon>
        <taxon>Ascomycota</taxon>
        <taxon>Pezizomycotina</taxon>
        <taxon>Sordariomycetes</taxon>
        <taxon>Sordariomycetidae</taxon>
        <taxon>Sordariales</taxon>
        <taxon>Lasiosphaeriaceae</taxon>
        <taxon>Lasiosphaeria</taxon>
    </lineage>
</organism>